<dbReference type="EMBL" id="JAINZZ010000004">
    <property type="protein sequence ID" value="MBY8877163.1"/>
    <property type="molecule type" value="Genomic_DNA"/>
</dbReference>
<organism evidence="2 3">
    <name type="scientific">Actinacidiphila acidipaludis</name>
    <dbReference type="NCBI Taxonomy" id="2873382"/>
    <lineage>
        <taxon>Bacteria</taxon>
        <taxon>Bacillati</taxon>
        <taxon>Actinomycetota</taxon>
        <taxon>Actinomycetes</taxon>
        <taxon>Kitasatosporales</taxon>
        <taxon>Streptomycetaceae</taxon>
        <taxon>Actinacidiphila</taxon>
    </lineage>
</organism>
<reference evidence="2 3" key="1">
    <citation type="submission" date="2021-08" db="EMBL/GenBank/DDBJ databases">
        <title>WGS of actinomycetes from Thailand.</title>
        <authorList>
            <person name="Thawai C."/>
        </authorList>
    </citation>
    <scope>NUCLEOTIDE SEQUENCE [LARGE SCALE GENOMIC DNA]</scope>
    <source>
        <strain evidence="2 3">PLK6-54</strain>
    </source>
</reference>
<feature type="transmembrane region" description="Helical" evidence="1">
    <location>
        <begin position="47"/>
        <end position="68"/>
    </location>
</feature>
<protein>
    <submittedName>
        <fullName evidence="2">Uncharacterized protein</fullName>
    </submittedName>
</protein>
<sequence length="87" mass="9717">MSPLPNRRDEEVRRLLDTPHPVVPVDLAARAVLRGRRIVRRRRIEHTVLWALLAAAAIAGIVLAVLAWPDHSAPPVPDNWWPTSGPN</sequence>
<evidence type="ECO:0000256" key="1">
    <source>
        <dbReference type="SAM" id="Phobius"/>
    </source>
</evidence>
<keyword evidence="1" id="KW-1133">Transmembrane helix</keyword>
<evidence type="ECO:0000313" key="2">
    <source>
        <dbReference type="EMBL" id="MBY8877163.1"/>
    </source>
</evidence>
<keyword evidence="1" id="KW-0472">Membrane</keyword>
<accession>A0ABS7Q1Z6</accession>
<keyword evidence="1" id="KW-0812">Transmembrane</keyword>
<gene>
    <name evidence="2" type="ORF">K7862_05835</name>
</gene>
<dbReference type="RefSeq" id="WP_222961302.1">
    <property type="nucleotide sequence ID" value="NZ_JAINZZ010000004.1"/>
</dbReference>
<dbReference type="Proteomes" id="UP000778578">
    <property type="component" value="Unassembled WGS sequence"/>
</dbReference>
<evidence type="ECO:0000313" key="3">
    <source>
        <dbReference type="Proteomes" id="UP000778578"/>
    </source>
</evidence>
<keyword evidence="3" id="KW-1185">Reference proteome</keyword>
<proteinExistence type="predicted"/>
<name>A0ABS7Q1Z6_9ACTN</name>
<comment type="caution">
    <text evidence="2">The sequence shown here is derived from an EMBL/GenBank/DDBJ whole genome shotgun (WGS) entry which is preliminary data.</text>
</comment>